<dbReference type="CDD" id="cd10807">
    <property type="entry name" value="YdjC_like_3"/>
    <property type="match status" value="1"/>
</dbReference>
<gene>
    <name evidence="6" type="ORF">GCM10009129_17310</name>
</gene>
<dbReference type="InterPro" id="IPR011330">
    <property type="entry name" value="Glyco_hydro/deAcase_b/a-brl"/>
</dbReference>
<organism evidence="6 7">
    <name type="scientific">Psychrobacter aestuarii</name>
    <dbReference type="NCBI Taxonomy" id="556327"/>
    <lineage>
        <taxon>Bacteria</taxon>
        <taxon>Pseudomonadati</taxon>
        <taxon>Pseudomonadota</taxon>
        <taxon>Gammaproteobacteria</taxon>
        <taxon>Moraxellales</taxon>
        <taxon>Moraxellaceae</taxon>
        <taxon>Psychrobacter</taxon>
    </lineage>
</organism>
<evidence type="ECO:0000256" key="5">
    <source>
        <dbReference type="ARBA" id="ARBA00023277"/>
    </source>
</evidence>
<dbReference type="EMBL" id="BAAAFR010000005">
    <property type="protein sequence ID" value="GAA0320143.1"/>
    <property type="molecule type" value="Genomic_DNA"/>
</dbReference>
<evidence type="ECO:0000256" key="2">
    <source>
        <dbReference type="ARBA" id="ARBA00022723"/>
    </source>
</evidence>
<protein>
    <submittedName>
        <fullName evidence="6">ChbG/HpnK family deacetylase</fullName>
    </submittedName>
</protein>
<sequence length="274" mass="30839">MINVDDLGLSSAVNAAVVELASQQRISATSYMVGGSITQTDIAELQRQRIDIGLHLDMTGIIDSHLRAPLKTVLLNSYLRKFKRAELDTLIHSQLDAFETRFGHAPVFIDGHQHIHQLPVVRHSLLKALQKRYQDGARIDIAARTSTPLLPDIKSWIIYLLGGRAWHAACQRQGIKTNDRFGGVYDFDANLAQLATLWDTWLTRAPVMTKGGLTDNHTPMTLIMCHPSVAQNNWQDEIKAAREVEYQWLTSTAFGELLAKYHVKLVRWSDVHAK</sequence>
<dbReference type="InterPro" id="IPR006879">
    <property type="entry name" value="YdjC-like"/>
</dbReference>
<accession>A0ABN0VY23</accession>
<keyword evidence="5" id="KW-0119">Carbohydrate metabolism</keyword>
<evidence type="ECO:0000256" key="4">
    <source>
        <dbReference type="ARBA" id="ARBA00022842"/>
    </source>
</evidence>
<evidence type="ECO:0000256" key="3">
    <source>
        <dbReference type="ARBA" id="ARBA00022801"/>
    </source>
</evidence>
<name>A0ABN0VY23_9GAMM</name>
<dbReference type="PANTHER" id="PTHR31609">
    <property type="entry name" value="YDJC DEACETYLASE FAMILY MEMBER"/>
    <property type="match status" value="1"/>
</dbReference>
<dbReference type="Pfam" id="PF04794">
    <property type="entry name" value="YdjC"/>
    <property type="match status" value="1"/>
</dbReference>
<proteinExistence type="predicted"/>
<dbReference type="PANTHER" id="PTHR31609:SF1">
    <property type="entry name" value="CARBOHYDRATE DEACETYLASE"/>
    <property type="match status" value="1"/>
</dbReference>
<keyword evidence="4" id="KW-0460">Magnesium</keyword>
<evidence type="ECO:0000256" key="1">
    <source>
        <dbReference type="ARBA" id="ARBA00001946"/>
    </source>
</evidence>
<evidence type="ECO:0000313" key="6">
    <source>
        <dbReference type="EMBL" id="GAA0320143.1"/>
    </source>
</evidence>
<dbReference type="Gene3D" id="3.20.20.370">
    <property type="entry name" value="Glycoside hydrolase/deacetylase"/>
    <property type="match status" value="1"/>
</dbReference>
<comment type="cofactor">
    <cofactor evidence="1">
        <name>Mg(2+)</name>
        <dbReference type="ChEBI" id="CHEBI:18420"/>
    </cofactor>
</comment>
<dbReference type="Proteomes" id="UP001501787">
    <property type="component" value="Unassembled WGS sequence"/>
</dbReference>
<keyword evidence="2" id="KW-0479">Metal-binding</keyword>
<keyword evidence="3" id="KW-0378">Hydrolase</keyword>
<evidence type="ECO:0000313" key="7">
    <source>
        <dbReference type="Proteomes" id="UP001501787"/>
    </source>
</evidence>
<reference evidence="6 7" key="1">
    <citation type="journal article" date="2019" name="Int. J. Syst. Evol. Microbiol.">
        <title>The Global Catalogue of Microorganisms (GCM) 10K type strain sequencing project: providing services to taxonomists for standard genome sequencing and annotation.</title>
        <authorList>
            <consortium name="The Broad Institute Genomics Platform"/>
            <consortium name="The Broad Institute Genome Sequencing Center for Infectious Disease"/>
            <person name="Wu L."/>
            <person name="Ma J."/>
        </authorList>
    </citation>
    <scope>NUCLEOTIDE SEQUENCE [LARGE SCALE GENOMIC DNA]</scope>
    <source>
        <strain evidence="6 7">JCM 16343</strain>
    </source>
</reference>
<keyword evidence="7" id="KW-1185">Reference proteome</keyword>
<dbReference type="SUPFAM" id="SSF88713">
    <property type="entry name" value="Glycoside hydrolase/deacetylase"/>
    <property type="match status" value="1"/>
</dbReference>
<comment type="caution">
    <text evidence="6">The sequence shown here is derived from an EMBL/GenBank/DDBJ whole genome shotgun (WGS) entry which is preliminary data.</text>
</comment>